<name>A0A760BGY3_SALER</name>
<sequence length="322" mass="36284">MKYDLIDSISNLKNYYDASNNNFHHPEMEFSPGALVVYAAYINANKIKENSCFMPHDDYLKAIAWHKALWGVDRYKKRRINKGHTYSLMTPLSNLDTVDDATTTVNDCIRSLSCENLNYYPDGILALNQVVGELHDNVWSHGISTGFSFAQRWAVPYSNSTDHYLEFALADHGKGFLAELKRAKIPGITTHEDAIRWCIQEGNSSKHANLIDEWSQRLPDGHYGASVFGEGVAVKEKDNNHQGLGLYHLLKLIKNYNGELLLATGDVCLKISHGQESYINLRSSWQGVAISCRFKISDLSAKTDKDIDPGVIDIMKQLRGEI</sequence>
<accession>A0A760BGY3</accession>
<reference evidence="1" key="2">
    <citation type="submission" date="2020-02" db="EMBL/GenBank/DDBJ databases">
        <authorList>
            <consortium name="NCBI Pathogen Detection Project"/>
        </authorList>
    </citation>
    <scope>NUCLEOTIDE SEQUENCE</scope>
    <source>
        <strain evidence="1">MA.CK_94/00001630</strain>
    </source>
</reference>
<protein>
    <submittedName>
        <fullName evidence="1">Uncharacterized protein</fullName>
    </submittedName>
</protein>
<proteinExistence type="predicted"/>
<evidence type="ECO:0000313" key="1">
    <source>
        <dbReference type="EMBL" id="HAG2283305.1"/>
    </source>
</evidence>
<comment type="caution">
    <text evidence="1">The sequence shown here is derived from an EMBL/GenBank/DDBJ whole genome shotgun (WGS) entry which is preliminary data.</text>
</comment>
<gene>
    <name evidence="1" type="ORF">G8W61_003635</name>
</gene>
<organism evidence="1">
    <name type="scientific">Salmonella enterica</name>
    <name type="common">Salmonella choleraesuis</name>
    <dbReference type="NCBI Taxonomy" id="28901"/>
    <lineage>
        <taxon>Bacteria</taxon>
        <taxon>Pseudomonadati</taxon>
        <taxon>Pseudomonadota</taxon>
        <taxon>Gammaproteobacteria</taxon>
        <taxon>Enterobacterales</taxon>
        <taxon>Enterobacteriaceae</taxon>
        <taxon>Salmonella</taxon>
    </lineage>
</organism>
<dbReference type="EMBL" id="DAAXRP010000013">
    <property type="protein sequence ID" value="HAG2283305.1"/>
    <property type="molecule type" value="Genomic_DNA"/>
</dbReference>
<dbReference type="AlphaFoldDB" id="A0A760BGY3"/>
<reference evidence="1" key="1">
    <citation type="journal article" date="2018" name="Genome Biol.">
        <title>SKESA: strategic k-mer extension for scrupulous assemblies.</title>
        <authorList>
            <person name="Souvorov A."/>
            <person name="Agarwala R."/>
            <person name="Lipman D.J."/>
        </authorList>
    </citation>
    <scope>NUCLEOTIDE SEQUENCE</scope>
    <source>
        <strain evidence="1">MA.CK_94/00001630</strain>
    </source>
</reference>